<protein>
    <submittedName>
        <fullName evidence="2">Uncharacterized protein</fullName>
    </submittedName>
</protein>
<name>A0A8B0SH39_9GAMM</name>
<reference evidence="2" key="2">
    <citation type="submission" date="2021-04" db="EMBL/GenBank/DDBJ databases">
        <title>Complete Genome and methylome analysis of Thiothrix fructosivorans ATCC 49748.</title>
        <authorList>
            <person name="Fomenkov A."/>
            <person name="Sun L."/>
            <person name="Vincze T."/>
            <person name="Grabovich M.Y."/>
            <person name="Roberts R.J."/>
        </authorList>
    </citation>
    <scope>NUCLEOTIDE SEQUENCE</scope>
    <source>
        <strain evidence="2">ATCC 49748</strain>
    </source>
</reference>
<evidence type="ECO:0000313" key="1">
    <source>
        <dbReference type="EMBL" id="MBO0615414.1"/>
    </source>
</evidence>
<dbReference type="EMBL" id="CP072748">
    <property type="protein sequence ID" value="QTX10185.1"/>
    <property type="molecule type" value="Genomic_DNA"/>
</dbReference>
<keyword evidence="3" id="KW-1185">Reference proteome</keyword>
<dbReference type="Gene3D" id="2.40.160.170">
    <property type="match status" value="1"/>
</dbReference>
<organism evidence="2">
    <name type="scientific">Thiothrix fructosivorans</name>
    <dbReference type="NCBI Taxonomy" id="111770"/>
    <lineage>
        <taxon>Bacteria</taxon>
        <taxon>Pseudomonadati</taxon>
        <taxon>Pseudomonadota</taxon>
        <taxon>Gammaproteobacteria</taxon>
        <taxon>Thiotrichales</taxon>
        <taxon>Thiotrichaceae</taxon>
        <taxon>Thiothrix</taxon>
    </lineage>
</organism>
<gene>
    <name evidence="2" type="ORF">J1836_016575</name>
    <name evidence="1" type="ORF">J1836_21195</name>
</gene>
<dbReference type="Proteomes" id="UP000664466">
    <property type="component" value="Unassembled WGS sequence"/>
</dbReference>
<proteinExistence type="predicted"/>
<evidence type="ECO:0000313" key="3">
    <source>
        <dbReference type="Proteomes" id="UP000664466"/>
    </source>
</evidence>
<dbReference type="RefSeq" id="WP_207253134.1">
    <property type="nucleotide sequence ID" value="NZ_JAFMPM010000008.1"/>
</dbReference>
<sequence>MANVKPVNNNLDLRVGVNKFDYDANETLDGVDYTATLGMQTVSALADQSTVQKA</sequence>
<dbReference type="EMBL" id="JAFMPM010000008">
    <property type="protein sequence ID" value="MBO0615414.1"/>
    <property type="molecule type" value="Genomic_DNA"/>
</dbReference>
<reference evidence="1 3" key="1">
    <citation type="submission" date="2021-03" db="EMBL/GenBank/DDBJ databases">
        <title>Draft genome and methylome analysis of Thiotrix fructosivoruns ATCC 49748.</title>
        <authorList>
            <person name="Fomenkov A."/>
            <person name="Grabovich M.Y."/>
            <person name="Roberts R.J."/>
        </authorList>
    </citation>
    <scope>NUCLEOTIDE SEQUENCE [LARGE SCALE GENOMIC DNA]</scope>
    <source>
        <strain evidence="1 3">ATCC 49748</strain>
    </source>
</reference>
<evidence type="ECO:0000313" key="2">
    <source>
        <dbReference type="EMBL" id="QTX10185.1"/>
    </source>
</evidence>
<accession>A0A8B0SH39</accession>
<dbReference type="AlphaFoldDB" id="A0A8B0SH39"/>